<reference evidence="2 3" key="1">
    <citation type="submission" date="2023-06" db="EMBL/GenBank/DDBJ databases">
        <title>Alkalimonas sp., MEB004 an alkaliphilic bacterium isolated from Lonar Lake, India.</title>
        <authorList>
            <person name="Joshi A."/>
            <person name="Thite S."/>
        </authorList>
    </citation>
    <scope>NUCLEOTIDE SEQUENCE [LARGE SCALE GENOMIC DNA]</scope>
    <source>
        <strain evidence="2 3">MEB004</strain>
    </source>
</reference>
<evidence type="ECO:0000256" key="1">
    <source>
        <dbReference type="SAM" id="Phobius"/>
    </source>
</evidence>
<accession>A0ABU7JGR8</accession>
<evidence type="ECO:0000313" key="2">
    <source>
        <dbReference type="EMBL" id="MEE2024869.1"/>
    </source>
</evidence>
<keyword evidence="3" id="KW-1185">Reference proteome</keyword>
<dbReference type="Proteomes" id="UP001339167">
    <property type="component" value="Unassembled WGS sequence"/>
</dbReference>
<dbReference type="RefSeq" id="WP_330088196.1">
    <property type="nucleotide sequence ID" value="NZ_JAUGZK010000008.1"/>
</dbReference>
<name>A0ABU7JGR8_9GAMM</name>
<dbReference type="EMBL" id="JAUGZK010000008">
    <property type="protein sequence ID" value="MEE2024869.1"/>
    <property type="molecule type" value="Genomic_DNA"/>
</dbReference>
<proteinExistence type="predicted"/>
<keyword evidence="1" id="KW-1133">Transmembrane helix</keyword>
<protein>
    <submittedName>
        <fullName evidence="2">Uncharacterized protein</fullName>
    </submittedName>
</protein>
<keyword evidence="1" id="KW-0812">Transmembrane</keyword>
<gene>
    <name evidence="2" type="ORF">QWF21_11480</name>
</gene>
<comment type="caution">
    <text evidence="2">The sequence shown here is derived from an EMBL/GenBank/DDBJ whole genome shotgun (WGS) entry which is preliminary data.</text>
</comment>
<evidence type="ECO:0000313" key="3">
    <source>
        <dbReference type="Proteomes" id="UP001339167"/>
    </source>
</evidence>
<keyword evidence="1" id="KW-0472">Membrane</keyword>
<feature type="transmembrane region" description="Helical" evidence="1">
    <location>
        <begin position="58"/>
        <end position="82"/>
    </location>
</feature>
<sequence>MGYWFILVGFLFTLAGTQSMVLALCAIYLIWTVIHQTEEAIKKEKSRGNLTTPLTENIFRYTLQFIITVMASFVMVSCAPFFGL</sequence>
<organism evidence="2 3">
    <name type="scientific">Alkalimonas mucilaginosa</name>
    <dbReference type="NCBI Taxonomy" id="3057676"/>
    <lineage>
        <taxon>Bacteria</taxon>
        <taxon>Pseudomonadati</taxon>
        <taxon>Pseudomonadota</taxon>
        <taxon>Gammaproteobacteria</taxon>
        <taxon>Alkalimonas</taxon>
    </lineage>
</organism>